<dbReference type="PROSITE" id="PS51762">
    <property type="entry name" value="GH16_2"/>
    <property type="match status" value="1"/>
</dbReference>
<evidence type="ECO:0000256" key="1">
    <source>
        <dbReference type="ARBA" id="ARBA00006865"/>
    </source>
</evidence>
<dbReference type="InterPro" id="IPR044791">
    <property type="entry name" value="Beta-glucanase/XTH"/>
</dbReference>
<dbReference type="InterPro" id="IPR000757">
    <property type="entry name" value="Beta-glucanase-like"/>
</dbReference>
<evidence type="ECO:0000256" key="2">
    <source>
        <dbReference type="ARBA" id="ARBA00014569"/>
    </source>
</evidence>
<dbReference type="CDD" id="cd00413">
    <property type="entry name" value="Glyco_hydrolase_16"/>
    <property type="match status" value="1"/>
</dbReference>
<dbReference type="GO" id="GO:0005975">
    <property type="term" value="P:carbohydrate metabolic process"/>
    <property type="evidence" value="ECO:0007669"/>
    <property type="project" value="InterPro"/>
</dbReference>
<dbReference type="Proteomes" id="UP000075420">
    <property type="component" value="Unassembled WGS sequence"/>
</dbReference>
<evidence type="ECO:0000256" key="5">
    <source>
        <dbReference type="ARBA" id="ARBA00029722"/>
    </source>
</evidence>
<name>A0A150PUV2_SORCE</name>
<evidence type="ECO:0000256" key="7">
    <source>
        <dbReference type="ARBA" id="ARBA00031665"/>
    </source>
</evidence>
<dbReference type="GO" id="GO:0004553">
    <property type="term" value="F:hydrolase activity, hydrolyzing O-glycosyl compounds"/>
    <property type="evidence" value="ECO:0007669"/>
    <property type="project" value="InterPro"/>
</dbReference>
<feature type="domain" description="GH16" evidence="8">
    <location>
        <begin position="1"/>
        <end position="217"/>
    </location>
</feature>
<dbReference type="EMBL" id="JELY01000420">
    <property type="protein sequence ID" value="KYF59474.1"/>
    <property type="molecule type" value="Genomic_DNA"/>
</dbReference>
<reference evidence="9 10" key="1">
    <citation type="submission" date="2014-02" db="EMBL/GenBank/DDBJ databases">
        <title>The small core and large imbalanced accessory genome model reveals a collaborative survival strategy of Sorangium cellulosum strains in nature.</title>
        <authorList>
            <person name="Han K."/>
            <person name="Peng R."/>
            <person name="Blom J."/>
            <person name="Li Y.-Z."/>
        </authorList>
    </citation>
    <scope>NUCLEOTIDE SEQUENCE [LARGE SCALE GENOMIC DNA]</scope>
    <source>
        <strain evidence="9 10">So0157-25</strain>
    </source>
</reference>
<protein>
    <recommendedName>
        <fullName evidence="2">Beta-glucanase</fullName>
    </recommendedName>
    <alternativeName>
        <fullName evidence="7">1,3-1,4-beta-D-glucan 4-glucanohydrolase</fullName>
    </alternativeName>
    <alternativeName>
        <fullName evidence="6">Endo-beta-1,3-1,4 glucanase</fullName>
    </alternativeName>
    <alternativeName>
        <fullName evidence="5">Lichenase</fullName>
    </alternativeName>
</protein>
<dbReference type="AlphaFoldDB" id="A0A150PUV2"/>
<keyword evidence="3 9" id="KW-0378">Hydrolase</keyword>
<organism evidence="9 10">
    <name type="scientific">Sorangium cellulosum</name>
    <name type="common">Polyangium cellulosum</name>
    <dbReference type="NCBI Taxonomy" id="56"/>
    <lineage>
        <taxon>Bacteria</taxon>
        <taxon>Pseudomonadati</taxon>
        <taxon>Myxococcota</taxon>
        <taxon>Polyangia</taxon>
        <taxon>Polyangiales</taxon>
        <taxon>Polyangiaceae</taxon>
        <taxon>Sorangium</taxon>
    </lineage>
</organism>
<dbReference type="Pfam" id="PF00722">
    <property type="entry name" value="Glyco_hydro_16"/>
    <property type="match status" value="1"/>
</dbReference>
<accession>A0A150PUV2</accession>
<evidence type="ECO:0000256" key="3">
    <source>
        <dbReference type="ARBA" id="ARBA00022801"/>
    </source>
</evidence>
<evidence type="ECO:0000313" key="9">
    <source>
        <dbReference type="EMBL" id="KYF59474.1"/>
    </source>
</evidence>
<gene>
    <name evidence="9" type="ORF">BE08_10490</name>
</gene>
<sequence length="217" mass="23923">MTHSWTENLALFSRSAATIEDGQLVIRLTPAPEGTTDSSGAAKAFLGAEVRSVDTLTYGRVRARVKLARGSAVISSLVTIYTPWPADNWNELDIECLGAEPNNVQFNAMVYTGAPVRPPVTQSVSPTQYPRKVDLGFDPSADFHTYQIEWTPSGARFSVDDVLRHEWTERMDLMVLPQNVLMTIWASSSAAWAGAVTAETGMASATYDWIELYRYTP</sequence>
<evidence type="ECO:0000259" key="8">
    <source>
        <dbReference type="PROSITE" id="PS51762"/>
    </source>
</evidence>
<dbReference type="PANTHER" id="PTHR31062">
    <property type="entry name" value="XYLOGLUCAN ENDOTRANSGLUCOSYLASE/HYDROLASE PROTEIN 8-RELATED"/>
    <property type="match status" value="1"/>
</dbReference>
<comment type="similarity">
    <text evidence="1">Belongs to the glycosyl hydrolase 16 family.</text>
</comment>
<dbReference type="Gene3D" id="2.60.120.200">
    <property type="match status" value="1"/>
</dbReference>
<keyword evidence="4" id="KW-0326">Glycosidase</keyword>
<comment type="caution">
    <text evidence="9">The sequence shown here is derived from an EMBL/GenBank/DDBJ whole genome shotgun (WGS) entry which is preliminary data.</text>
</comment>
<evidence type="ECO:0000256" key="6">
    <source>
        <dbReference type="ARBA" id="ARBA00029771"/>
    </source>
</evidence>
<dbReference type="InterPro" id="IPR013320">
    <property type="entry name" value="ConA-like_dom_sf"/>
</dbReference>
<evidence type="ECO:0000256" key="4">
    <source>
        <dbReference type="ARBA" id="ARBA00023295"/>
    </source>
</evidence>
<proteinExistence type="inferred from homology"/>
<dbReference type="SUPFAM" id="SSF49899">
    <property type="entry name" value="Concanavalin A-like lectins/glucanases"/>
    <property type="match status" value="1"/>
</dbReference>
<evidence type="ECO:0000313" key="10">
    <source>
        <dbReference type="Proteomes" id="UP000075420"/>
    </source>
</evidence>